<evidence type="ECO:0000313" key="2">
    <source>
        <dbReference type="EMBL" id="KYN92966.1"/>
    </source>
</evidence>
<feature type="domain" description="Plasmodium falciparum erythrocyte membrane protein 1 acidic terminal segment" evidence="1">
    <location>
        <begin position="3"/>
        <end position="279"/>
    </location>
</feature>
<dbReference type="InterPro" id="IPR029211">
    <property type="entry name" value="PfEMP1_ATS"/>
</dbReference>
<sequence>MKNTIDDNMYKDIQPEDHIIDVNMEQKSFITSIHDRDLHNGDEVNYNINMDGQKNKTFSTNTKDDPTYVSNNVYSGIDITNNSLNGNHHVDSYNELLKGKENELFGTKHHTKCTNIYNVAKHTNSDDPLLNQLELFHKWLDRHRNMCEIWKNNKVEILDKLKEEWNKDNKKNNGENNINKMLSTDVSIQIDMDNPKPTNEFRNMDTYPNISIMDNILDDLEKYNEPYYYDTYEDDKPSVDDNIYVDHNNKDLPSKVQIELHVNNKIVKEKYPIADVWNI</sequence>
<dbReference type="EMBL" id="LVLA01000366">
    <property type="protein sequence ID" value="KYN92966.1"/>
    <property type="molecule type" value="Genomic_DNA"/>
</dbReference>
<feature type="non-terminal residue" evidence="2">
    <location>
        <position position="1"/>
    </location>
</feature>
<dbReference type="AlphaFoldDB" id="A0A151L1Z3"/>
<name>A0A151L1Z3_PLARE</name>
<comment type="caution">
    <text evidence="2">The sequence shown here is derived from an EMBL/GenBank/DDBJ whole genome shotgun (WGS) entry which is preliminary data.</text>
</comment>
<dbReference type="Pfam" id="PF15445">
    <property type="entry name" value="ATS"/>
    <property type="match status" value="1"/>
</dbReference>
<proteinExistence type="predicted"/>
<evidence type="ECO:0000313" key="3">
    <source>
        <dbReference type="Proteomes" id="UP000076359"/>
    </source>
</evidence>
<dbReference type="VEuPathDB" id="PlasmoDB:PRG01_0037200"/>
<protein>
    <submittedName>
        <fullName evidence="2">Erythrocyte membrane protein 1, EMP1</fullName>
    </submittedName>
</protein>
<organism evidence="2 3">
    <name type="scientific">Plasmodium reichenowi</name>
    <dbReference type="NCBI Taxonomy" id="5854"/>
    <lineage>
        <taxon>Eukaryota</taxon>
        <taxon>Sar</taxon>
        <taxon>Alveolata</taxon>
        <taxon>Apicomplexa</taxon>
        <taxon>Aconoidasida</taxon>
        <taxon>Haemosporida</taxon>
        <taxon>Plasmodiidae</taxon>
        <taxon>Plasmodium</taxon>
        <taxon>Plasmodium (Laverania)</taxon>
    </lineage>
</organism>
<dbReference type="RefSeq" id="XP_012763433.2">
    <property type="nucleotide sequence ID" value="XM_012907979.2"/>
</dbReference>
<dbReference type="GeneID" id="24531602"/>
<dbReference type="InterPro" id="IPR044932">
    <property type="entry name" value="PfEMP1_ATS_sf"/>
</dbReference>
<accession>A0A151L1Z3</accession>
<gene>
    <name evidence="2" type="ORF">PRSY57_0028900</name>
</gene>
<evidence type="ECO:0000259" key="1">
    <source>
        <dbReference type="Pfam" id="PF15445"/>
    </source>
</evidence>
<dbReference type="KEGG" id="prei:PRSY57_0028900"/>
<dbReference type="Gene3D" id="1.10.1900.40">
    <property type="entry name" value="Acidic terminal segments, variant surface antigen of PfEMP1"/>
    <property type="match status" value="1"/>
</dbReference>
<reference evidence="2 3" key="1">
    <citation type="journal article" date="2016" name="Nat. Commun.">
        <title>Genomes of cryptic chimpanzee Plasmodium species reveal key evolutionary events leading to human malaria.</title>
        <authorList>
            <person name="Sundararaman S.A."/>
            <person name="Plenderleith L.J."/>
            <person name="Liu W."/>
            <person name="Loy D.E."/>
            <person name="Learn G.H."/>
            <person name="Li Y."/>
            <person name="Shaw K.S."/>
            <person name="Ayouba A."/>
            <person name="Peeters M."/>
            <person name="Speede S."/>
            <person name="Shaw G.M."/>
            <person name="Bushman F.D."/>
            <person name="Brisson D."/>
            <person name="Rayner J.C."/>
            <person name="Sharp P.M."/>
            <person name="Hahn B.H."/>
        </authorList>
    </citation>
    <scope>NUCLEOTIDE SEQUENCE [LARGE SCALE GENOMIC DNA]</scope>
    <source>
        <strain evidence="2 3">SY57</strain>
    </source>
</reference>
<dbReference type="Proteomes" id="UP000076359">
    <property type="component" value="Unassembled WGS sequence"/>
</dbReference>